<evidence type="ECO:0000256" key="4">
    <source>
        <dbReference type="ARBA" id="ARBA00022806"/>
    </source>
</evidence>
<dbReference type="RefSeq" id="WP_377649362.1">
    <property type="nucleotide sequence ID" value="NZ_JBHRTV010000001.1"/>
</dbReference>
<dbReference type="InterPro" id="IPR027417">
    <property type="entry name" value="P-loop_NTPase"/>
</dbReference>
<name>A0ABU1Z1J0_9MICC</name>
<evidence type="ECO:0000256" key="5">
    <source>
        <dbReference type="ARBA" id="ARBA00022840"/>
    </source>
</evidence>
<comment type="caution">
    <text evidence="9">The sequence shown here is derived from an EMBL/GenBank/DDBJ whole genome shotgun (WGS) entry which is preliminary data.</text>
</comment>
<protein>
    <recommendedName>
        <fullName evidence="11">DNA2/NAM7 helicase-like C-terminal domain-containing protein</fullName>
    </recommendedName>
</protein>
<evidence type="ECO:0000256" key="1">
    <source>
        <dbReference type="ARBA" id="ARBA00007913"/>
    </source>
</evidence>
<feature type="coiled-coil region" evidence="6">
    <location>
        <begin position="556"/>
        <end position="590"/>
    </location>
</feature>
<dbReference type="Pfam" id="PF13086">
    <property type="entry name" value="AAA_11"/>
    <property type="match status" value="1"/>
</dbReference>
<proteinExistence type="inferred from homology"/>
<feature type="coiled-coil region" evidence="6">
    <location>
        <begin position="451"/>
        <end position="478"/>
    </location>
</feature>
<organism evidence="9 10">
    <name type="scientific">Pseudoglutamicibacter albus</name>
    <dbReference type="NCBI Taxonomy" id="98671"/>
    <lineage>
        <taxon>Bacteria</taxon>
        <taxon>Bacillati</taxon>
        <taxon>Actinomycetota</taxon>
        <taxon>Actinomycetes</taxon>
        <taxon>Micrococcales</taxon>
        <taxon>Micrococcaceae</taxon>
        <taxon>Pseudoglutamicibacter</taxon>
    </lineage>
</organism>
<keyword evidence="10" id="KW-1185">Reference proteome</keyword>
<dbReference type="Gene3D" id="3.40.50.300">
    <property type="entry name" value="P-loop containing nucleotide triphosphate hydrolases"/>
    <property type="match status" value="2"/>
</dbReference>
<dbReference type="CDD" id="cd18808">
    <property type="entry name" value="SF1_C_Upf1"/>
    <property type="match status" value="1"/>
</dbReference>
<evidence type="ECO:0000313" key="9">
    <source>
        <dbReference type="EMBL" id="MDR7294482.1"/>
    </source>
</evidence>
<gene>
    <name evidence="9" type="ORF">J2S67_001750</name>
</gene>
<keyword evidence="6" id="KW-0175">Coiled coil</keyword>
<dbReference type="InterPro" id="IPR047187">
    <property type="entry name" value="SF1_C_Upf1"/>
</dbReference>
<evidence type="ECO:0000313" key="10">
    <source>
        <dbReference type="Proteomes" id="UP001180715"/>
    </source>
</evidence>
<dbReference type="Pfam" id="PF13087">
    <property type="entry name" value="AAA_12"/>
    <property type="match status" value="1"/>
</dbReference>
<keyword evidence="4" id="KW-0347">Helicase</keyword>
<sequence>MPSHVLELTRYYSEVQRRSNLHDVDFGSDAPHVTVDVDEFREGKLNEQSVAQLFALAQETKGAQRKRKAKLSESATELESPDPKAKPIQVIISCVTLRQNAQTTGLLLVPASLSPDGGLSADLQSSEPWIPASRMRTPGMTEREVMVGNLSSFWKWRIGEGQELTSTAEEWCDVVDLSFDLFRSVADDNFSQIKRNHASLNTDVSTEIIEDKCFISPGEVITANGAVLELYRFLENGAYSDAPVYQQLLSGGSDQRIQSDGIDLYIDTLQEAATRSTGSMSDEFPLTESQRRAVHAFHLDGPASITAVSGPPGTGKTTMLQSVVASLIVSHALEEKPAPLIVGTSTNNQAVTNIIDSFSKVTKKNPGILDKRWLPVASEGRASKESLNGIATYCPSQAKVQDAKKKGYLLEDTRKGGVYSDYSEPEYVPDATSFFLQECAEYLPQITVSPTNDLKKALKTLRKALSKCEAARRDLIQKRTLADRRANTQLGSFTSKASEVAQQLADHQRQLQAWSQHLHRVEDEENTSLIEQEFVIDMHYDEAEPAERFGTLDEFVAFYRRTVASLTHEMASLNREIEQVKRDAYRAHEEYLKNIATSIYAVEKFGLLSPEQVEELKKATDLYELDQQLDVTVRYAQFWLAIHIYEAEWLLAAAGDELIPHDERYRTTASHMEKYWQQVTALTPCFVMTVYQLPKYFKLWTEKGEKPRFDLRRPDLLIVDEAGQVDISVGASAFALPKRALVVGDVLQLAPVWSIDPESDREMASTFGLGDHWDHMGDSGITSSDHSSVMAAASSASRWCYGPDLDPGLFLAEHFRCHTDIIEYCNDLLYKGMLKPSRPLDGYKLRNKTASPFLFKTVPNSKDQRKGPSRVNFQEATAIATWVRDNFDFFRAIYNPEEDVQKDKTIVGVVTPFAAQASVIKQRIASIVDPSVRDKITVGTAHTLQGAERSVVLFSPVYGDNSGQAGFIDGTLELMNVAVSRAKDLFIVFGSVKRWNDTGPVFSLVKKHAVLDDGDFAQRHTSGACELGEVELENAQPRTLAAAELELGSEVSEPREAVIPFVDRHAPGYRIAAEILKEWRETNVLSADQKVNASHLNEALSRYGLITRTGSSWKPTARGVDYGIALYEGQGKNGPYTNLIYSPDAQEKLTEFARDGKIGPS</sequence>
<dbReference type="InterPro" id="IPR041679">
    <property type="entry name" value="DNA2/NAM7-like_C"/>
</dbReference>
<evidence type="ECO:0000256" key="2">
    <source>
        <dbReference type="ARBA" id="ARBA00022741"/>
    </source>
</evidence>
<evidence type="ECO:0000256" key="3">
    <source>
        <dbReference type="ARBA" id="ARBA00022801"/>
    </source>
</evidence>
<evidence type="ECO:0000256" key="6">
    <source>
        <dbReference type="SAM" id="Coils"/>
    </source>
</evidence>
<dbReference type="SUPFAM" id="SSF52540">
    <property type="entry name" value="P-loop containing nucleoside triphosphate hydrolases"/>
    <property type="match status" value="1"/>
</dbReference>
<keyword evidence="5" id="KW-0067">ATP-binding</keyword>
<feature type="domain" description="DNA2/NAM7 helicase-like C-terminal" evidence="8">
    <location>
        <begin position="809"/>
        <end position="992"/>
    </location>
</feature>
<comment type="similarity">
    <text evidence="1">Belongs to the DNA2/NAM7 helicase family.</text>
</comment>
<dbReference type="InterPro" id="IPR041677">
    <property type="entry name" value="DNA2/NAM7_AAA_11"/>
</dbReference>
<accession>A0ABU1Z1J0</accession>
<keyword evidence="3" id="KW-0378">Hydrolase</keyword>
<feature type="domain" description="DNA2/NAM7 helicase helicase" evidence="7">
    <location>
        <begin position="286"/>
        <end position="535"/>
    </location>
</feature>
<dbReference type="Proteomes" id="UP001180715">
    <property type="component" value="Unassembled WGS sequence"/>
</dbReference>
<evidence type="ECO:0008006" key="11">
    <source>
        <dbReference type="Google" id="ProtNLM"/>
    </source>
</evidence>
<evidence type="ECO:0000259" key="8">
    <source>
        <dbReference type="Pfam" id="PF13087"/>
    </source>
</evidence>
<dbReference type="PANTHER" id="PTHR43788:SF8">
    <property type="entry name" value="DNA-BINDING PROTEIN SMUBP-2"/>
    <property type="match status" value="1"/>
</dbReference>
<evidence type="ECO:0000259" key="7">
    <source>
        <dbReference type="Pfam" id="PF13086"/>
    </source>
</evidence>
<dbReference type="PANTHER" id="PTHR43788">
    <property type="entry name" value="DNA2/NAM7 HELICASE FAMILY MEMBER"/>
    <property type="match status" value="1"/>
</dbReference>
<dbReference type="EMBL" id="JAVDXX010000001">
    <property type="protein sequence ID" value="MDR7294482.1"/>
    <property type="molecule type" value="Genomic_DNA"/>
</dbReference>
<dbReference type="InterPro" id="IPR050534">
    <property type="entry name" value="Coronavir_polyprotein_1ab"/>
</dbReference>
<keyword evidence="2" id="KW-0547">Nucleotide-binding</keyword>
<reference evidence="9" key="1">
    <citation type="submission" date="2023-07" db="EMBL/GenBank/DDBJ databases">
        <title>Sequencing the genomes of 1000 actinobacteria strains.</title>
        <authorList>
            <person name="Klenk H.-P."/>
        </authorList>
    </citation>
    <scope>NUCLEOTIDE SEQUENCE</scope>
    <source>
        <strain evidence="9">DSM 13068</strain>
    </source>
</reference>